<evidence type="ECO:0000256" key="2">
    <source>
        <dbReference type="ARBA" id="ARBA00022723"/>
    </source>
</evidence>
<organism evidence="5 6">
    <name type="scientific">Ruegeria faecimaris</name>
    <dbReference type="NCBI Taxonomy" id="686389"/>
    <lineage>
        <taxon>Bacteria</taxon>
        <taxon>Pseudomonadati</taxon>
        <taxon>Pseudomonadota</taxon>
        <taxon>Alphaproteobacteria</taxon>
        <taxon>Rhodobacterales</taxon>
        <taxon>Roseobacteraceae</taxon>
        <taxon>Ruegeria</taxon>
    </lineage>
</organism>
<evidence type="ECO:0000313" key="6">
    <source>
        <dbReference type="Proteomes" id="UP000319555"/>
    </source>
</evidence>
<dbReference type="GO" id="GO:0008270">
    <property type="term" value="F:zinc ion binding"/>
    <property type="evidence" value="ECO:0007669"/>
    <property type="project" value="InterPro"/>
</dbReference>
<dbReference type="PANTHER" id="PTHR43175">
    <property type="entry name" value="CARBONIC ANHYDRASE"/>
    <property type="match status" value="1"/>
</dbReference>
<comment type="cofactor">
    <cofactor evidence="4">
        <name>Zn(2+)</name>
        <dbReference type="ChEBI" id="CHEBI:29105"/>
    </cofactor>
    <text evidence="4">Binds 1 zinc ion per subunit.</text>
</comment>
<proteinExistence type="inferred from homology"/>
<keyword evidence="2 4" id="KW-0479">Metal-binding</keyword>
<feature type="binding site" evidence="4">
    <location>
        <position position="97"/>
    </location>
    <ligand>
        <name>Zn(2+)</name>
        <dbReference type="ChEBI" id="CHEBI:29105"/>
    </ligand>
</feature>
<sequence>MNIQDELITRNQEFAAGFDSANLPILPKLRTVVLTCGDARVDPAHILGLELGDAVVIRNNGGRVTRAAIEEIATLAFLVSVMTEGREQAFNVILMQHTQCGAQRLSNPDLQDALLKKLGIDVSEYAITDQESDLFADIKRLAVAPEVPDAITVSALLYDVATGTAHEIAPAASLGAIRAEVSVSQTAVRG</sequence>
<evidence type="ECO:0000256" key="3">
    <source>
        <dbReference type="ARBA" id="ARBA00022833"/>
    </source>
</evidence>
<accession>A0A521DE89</accession>
<dbReference type="GO" id="GO:0004089">
    <property type="term" value="F:carbonate dehydratase activity"/>
    <property type="evidence" value="ECO:0007669"/>
    <property type="project" value="InterPro"/>
</dbReference>
<dbReference type="OrthoDB" id="9797527at2"/>
<feature type="binding site" evidence="4">
    <location>
        <position position="38"/>
    </location>
    <ligand>
        <name>Zn(2+)</name>
        <dbReference type="ChEBI" id="CHEBI:29105"/>
    </ligand>
</feature>
<reference evidence="5 6" key="1">
    <citation type="submission" date="2017-05" db="EMBL/GenBank/DDBJ databases">
        <authorList>
            <person name="Varghese N."/>
            <person name="Submissions S."/>
        </authorList>
    </citation>
    <scope>NUCLEOTIDE SEQUENCE [LARGE SCALE GENOMIC DNA]</scope>
    <source>
        <strain evidence="5 6">DSM 28009</strain>
    </source>
</reference>
<dbReference type="PANTHER" id="PTHR43175:SF3">
    <property type="entry name" value="CARBON DISULFIDE HYDROLASE"/>
    <property type="match status" value="1"/>
</dbReference>
<dbReference type="RefSeq" id="WP_142637301.1">
    <property type="nucleotide sequence ID" value="NZ_CANLVA010000011.1"/>
</dbReference>
<name>A0A521DE89_9RHOB</name>
<dbReference type="Pfam" id="PF00484">
    <property type="entry name" value="Pro_CA"/>
    <property type="match status" value="1"/>
</dbReference>
<dbReference type="EMBL" id="FXTE01000006">
    <property type="protein sequence ID" value="SMO70009.1"/>
    <property type="molecule type" value="Genomic_DNA"/>
</dbReference>
<comment type="similarity">
    <text evidence="1">Belongs to the beta-class carbonic anhydrase family.</text>
</comment>
<feature type="binding site" evidence="4">
    <location>
        <position position="100"/>
    </location>
    <ligand>
        <name>Zn(2+)</name>
        <dbReference type="ChEBI" id="CHEBI:29105"/>
    </ligand>
</feature>
<evidence type="ECO:0000313" key="5">
    <source>
        <dbReference type="EMBL" id="SMO70009.1"/>
    </source>
</evidence>
<feature type="binding site" evidence="4">
    <location>
        <position position="36"/>
    </location>
    <ligand>
        <name>Zn(2+)</name>
        <dbReference type="ChEBI" id="CHEBI:29105"/>
    </ligand>
</feature>
<gene>
    <name evidence="5" type="ORF">SAMN06265380_1066</name>
</gene>
<dbReference type="Gene3D" id="3.40.1050.10">
    <property type="entry name" value="Carbonic anhydrase"/>
    <property type="match status" value="1"/>
</dbReference>
<evidence type="ECO:0000256" key="4">
    <source>
        <dbReference type="PIRSR" id="PIRSR601765-1"/>
    </source>
</evidence>
<keyword evidence="6" id="KW-1185">Reference proteome</keyword>
<dbReference type="InterPro" id="IPR036874">
    <property type="entry name" value="Carbonic_anhydrase_sf"/>
</dbReference>
<dbReference type="InterPro" id="IPR001765">
    <property type="entry name" value="Carbonic_anhydrase"/>
</dbReference>
<protein>
    <submittedName>
        <fullName evidence="5">Carbonic anhydrase</fullName>
    </submittedName>
</protein>
<keyword evidence="3 4" id="KW-0862">Zinc</keyword>
<dbReference type="AlphaFoldDB" id="A0A521DE89"/>
<dbReference type="Proteomes" id="UP000319555">
    <property type="component" value="Unassembled WGS sequence"/>
</dbReference>
<dbReference type="SUPFAM" id="SSF53056">
    <property type="entry name" value="beta-carbonic anhydrase, cab"/>
    <property type="match status" value="1"/>
</dbReference>
<evidence type="ECO:0000256" key="1">
    <source>
        <dbReference type="ARBA" id="ARBA00006217"/>
    </source>
</evidence>
<dbReference type="SMART" id="SM00947">
    <property type="entry name" value="Pro_CA"/>
    <property type="match status" value="1"/>
</dbReference>